<reference evidence="7" key="1">
    <citation type="journal article" date="2020" name="ISME J.">
        <title>Gammaproteobacteria mediating utilization of methyl-, sulfur- and petroleum organic compounds in deep ocean hydrothermal plumes.</title>
        <authorList>
            <person name="Zhou Z."/>
            <person name="Liu Y."/>
            <person name="Pan J."/>
            <person name="Cron B.R."/>
            <person name="Toner B.M."/>
            <person name="Anantharaman K."/>
            <person name="Breier J.A."/>
            <person name="Dick G.J."/>
            <person name="Li M."/>
        </authorList>
    </citation>
    <scope>NUCLEOTIDE SEQUENCE</scope>
    <source>
        <strain evidence="7">SZUA-1435</strain>
    </source>
</reference>
<gene>
    <name evidence="7" type="ORF">EYH02_03225</name>
</gene>
<keyword evidence="5" id="KW-0819">tRNA processing</keyword>
<dbReference type="EMBL" id="DQTV01000058">
    <property type="protein sequence ID" value="HIP57064.1"/>
    <property type="molecule type" value="Genomic_DNA"/>
</dbReference>
<evidence type="ECO:0000256" key="2">
    <source>
        <dbReference type="ARBA" id="ARBA00022603"/>
    </source>
</evidence>
<dbReference type="PANTHER" id="PTHR23245:SF36">
    <property type="entry name" value="TRNA (GUANINE(37)-N1)-METHYLTRANSFERASE"/>
    <property type="match status" value="1"/>
</dbReference>
<dbReference type="Pfam" id="PF25133">
    <property type="entry name" value="TYW2_N_2"/>
    <property type="match status" value="1"/>
</dbReference>
<proteinExistence type="predicted"/>
<sequence length="359" mass="40871">MVSRVSCREADGVAVPRNFGELALKTLKRSNLYLQELKVTHRDDTIVIPVTNVEKAIAILRSQHIPCRHLRMCFPSKTTLRHATLRDFLRDKVPQKDLERIPRSFYIVGDIALISLDIELAERYGHLIAEAIMKLHPRIRAVYARGETVGIERVRRLIFLGGEPHTRTIHRESGINIVVDIAHAYYNPALATEHERVASIIATTPGAKILDAFTGVGPFALHIAKRSWCYVVACDINIYALKLLRESIRLNKLRGHIEALNVDSFKLLESLDRAGILFDYIIMNMPHQAIEALCHALNAVRSRGLIFVYTIAHSDDEALSQVKNKTLECRGIAFRVVEVRRVLDYAPRKYIYRLTLERT</sequence>
<evidence type="ECO:0000313" key="7">
    <source>
        <dbReference type="EMBL" id="HIP57064.1"/>
    </source>
</evidence>
<dbReference type="AlphaFoldDB" id="A0A833DUC8"/>
<dbReference type="GO" id="GO:0005737">
    <property type="term" value="C:cytoplasm"/>
    <property type="evidence" value="ECO:0007669"/>
    <property type="project" value="TreeGrafter"/>
</dbReference>
<dbReference type="PANTHER" id="PTHR23245">
    <property type="entry name" value="TRNA METHYLTRANSFERASE"/>
    <property type="match status" value="1"/>
</dbReference>
<dbReference type="InterPro" id="IPR056743">
    <property type="entry name" value="TRM5-TYW2-like_MTfase"/>
</dbReference>
<comment type="caution">
    <text evidence="7">The sequence shown here is derived from an EMBL/GenBank/DDBJ whole genome shotgun (WGS) entry which is preliminary data.</text>
</comment>
<evidence type="ECO:0000313" key="8">
    <source>
        <dbReference type="Proteomes" id="UP000605805"/>
    </source>
</evidence>
<organism evidence="7 8">
    <name type="scientific">Ignisphaera aggregans</name>
    <dbReference type="NCBI Taxonomy" id="334771"/>
    <lineage>
        <taxon>Archaea</taxon>
        <taxon>Thermoproteota</taxon>
        <taxon>Thermoprotei</taxon>
        <taxon>Desulfurococcales</taxon>
        <taxon>Desulfurococcaceae</taxon>
        <taxon>Ignisphaera</taxon>
    </lineage>
</organism>
<dbReference type="GO" id="GO:0008175">
    <property type="term" value="F:tRNA methyltransferase activity"/>
    <property type="evidence" value="ECO:0007669"/>
    <property type="project" value="TreeGrafter"/>
</dbReference>
<evidence type="ECO:0000259" key="6">
    <source>
        <dbReference type="PROSITE" id="PS51684"/>
    </source>
</evidence>
<accession>A0A833DUC8</accession>
<protein>
    <submittedName>
        <fullName evidence="7">Class I SAM-dependent methyltransferase family protein</fullName>
    </submittedName>
</protein>
<dbReference type="InterPro" id="IPR030382">
    <property type="entry name" value="MeTrfase_TRM5/TYW2"/>
</dbReference>
<dbReference type="GO" id="GO:0002939">
    <property type="term" value="P:tRNA N1-guanine methylation"/>
    <property type="evidence" value="ECO:0007669"/>
    <property type="project" value="TreeGrafter"/>
</dbReference>
<dbReference type="InterPro" id="IPR056744">
    <property type="entry name" value="TRM5/TYW2-like_N"/>
</dbReference>
<keyword evidence="4" id="KW-0949">S-adenosyl-L-methionine</keyword>
<evidence type="ECO:0000256" key="4">
    <source>
        <dbReference type="ARBA" id="ARBA00022691"/>
    </source>
</evidence>
<feature type="domain" description="SAM-dependent methyltransferase TRM5/TYW2-type" evidence="6">
    <location>
        <begin position="105"/>
        <end position="359"/>
    </location>
</feature>
<evidence type="ECO:0000256" key="5">
    <source>
        <dbReference type="ARBA" id="ARBA00022694"/>
    </source>
</evidence>
<evidence type="ECO:0000256" key="1">
    <source>
        <dbReference type="ARBA" id="ARBA00022490"/>
    </source>
</evidence>
<dbReference type="Gene3D" id="3.30.300.110">
    <property type="entry name" value="Met-10+ protein-like domains"/>
    <property type="match status" value="1"/>
</dbReference>
<dbReference type="Pfam" id="PF02475">
    <property type="entry name" value="TRM5-TYW2_MTfase"/>
    <property type="match status" value="1"/>
</dbReference>
<dbReference type="SUPFAM" id="SSF53335">
    <property type="entry name" value="S-adenosyl-L-methionine-dependent methyltransferases"/>
    <property type="match status" value="1"/>
</dbReference>
<dbReference type="Proteomes" id="UP000605805">
    <property type="component" value="Unassembled WGS sequence"/>
</dbReference>
<dbReference type="PROSITE" id="PS51684">
    <property type="entry name" value="SAM_MT_TRM5_TYW2"/>
    <property type="match status" value="1"/>
</dbReference>
<keyword evidence="2 7" id="KW-0489">Methyltransferase</keyword>
<keyword evidence="1" id="KW-0963">Cytoplasm</keyword>
<evidence type="ECO:0000256" key="3">
    <source>
        <dbReference type="ARBA" id="ARBA00022679"/>
    </source>
</evidence>
<dbReference type="CDD" id="cd02440">
    <property type="entry name" value="AdoMet_MTases"/>
    <property type="match status" value="1"/>
</dbReference>
<dbReference type="Gene3D" id="3.30.70.2580">
    <property type="match status" value="1"/>
</dbReference>
<name>A0A833DUC8_9CREN</name>
<dbReference type="InterPro" id="IPR029063">
    <property type="entry name" value="SAM-dependent_MTases_sf"/>
</dbReference>
<dbReference type="Gene3D" id="3.40.50.150">
    <property type="entry name" value="Vaccinia Virus protein VP39"/>
    <property type="match status" value="1"/>
</dbReference>
<keyword evidence="3 7" id="KW-0808">Transferase</keyword>